<evidence type="ECO:0000256" key="5">
    <source>
        <dbReference type="ARBA" id="ARBA00023163"/>
    </source>
</evidence>
<dbReference type="InterPro" id="IPR014284">
    <property type="entry name" value="RNA_pol_sigma-70_dom"/>
</dbReference>
<dbReference type="InterPro" id="IPR013249">
    <property type="entry name" value="RNA_pol_sigma70_r4_t2"/>
</dbReference>
<dbReference type="Gene3D" id="1.10.1740.10">
    <property type="match status" value="1"/>
</dbReference>
<evidence type="ECO:0000313" key="9">
    <source>
        <dbReference type="Proteomes" id="UP000664545"/>
    </source>
</evidence>
<dbReference type="EMBL" id="JAFJZZ010000001">
    <property type="protein sequence ID" value="MBN7771974.1"/>
    <property type="molecule type" value="Genomic_DNA"/>
</dbReference>
<dbReference type="Pfam" id="PF08281">
    <property type="entry name" value="Sigma70_r4_2"/>
    <property type="match status" value="1"/>
</dbReference>
<feature type="domain" description="RNA polymerase sigma-70 region 2" evidence="6">
    <location>
        <begin position="19"/>
        <end position="81"/>
    </location>
</feature>
<dbReference type="SUPFAM" id="SSF88946">
    <property type="entry name" value="Sigma2 domain of RNA polymerase sigma factors"/>
    <property type="match status" value="1"/>
</dbReference>
<name>A0A939IHZ4_CLOAM</name>
<keyword evidence="3" id="KW-0731">Sigma factor</keyword>
<feature type="domain" description="RNA polymerase sigma factor 70 region 4 type 2" evidence="7">
    <location>
        <begin position="117"/>
        <end position="168"/>
    </location>
</feature>
<proteinExistence type="inferred from homology"/>
<reference evidence="8" key="1">
    <citation type="submission" date="2021-02" db="EMBL/GenBank/DDBJ databases">
        <title>Abyssanaerobacter marinus gen.nov., sp., nov, anaerobic bacterium isolated from the Onnuri vent field of Indian Ocean and suggestion of Mogibacteriaceae fam. nov., and proposal of reclassification of ambiguous this family's genus member.</title>
        <authorList>
            <person name="Kim Y.J."/>
            <person name="Yang J.-A."/>
        </authorList>
    </citation>
    <scope>NUCLEOTIDE SEQUENCE</scope>
    <source>
        <strain evidence="8">DSM 2634</strain>
    </source>
</reference>
<dbReference type="Proteomes" id="UP000664545">
    <property type="component" value="Unassembled WGS sequence"/>
</dbReference>
<gene>
    <name evidence="8" type="ORF">JYB65_01175</name>
</gene>
<dbReference type="SUPFAM" id="SSF88659">
    <property type="entry name" value="Sigma3 and sigma4 domains of RNA polymerase sigma factors"/>
    <property type="match status" value="1"/>
</dbReference>
<dbReference type="GO" id="GO:0016987">
    <property type="term" value="F:sigma factor activity"/>
    <property type="evidence" value="ECO:0007669"/>
    <property type="project" value="UniProtKB-KW"/>
</dbReference>
<dbReference type="Gene3D" id="1.10.10.10">
    <property type="entry name" value="Winged helix-like DNA-binding domain superfamily/Winged helix DNA-binding domain"/>
    <property type="match status" value="1"/>
</dbReference>
<dbReference type="GO" id="GO:0003677">
    <property type="term" value="F:DNA binding"/>
    <property type="evidence" value="ECO:0007669"/>
    <property type="project" value="UniProtKB-KW"/>
</dbReference>
<keyword evidence="2" id="KW-0805">Transcription regulation</keyword>
<sequence length="185" mass="22115">MLLNKKYNKTFFENHILIYYQDIFRFLMVLTNNRSHAEDLTQNVMEKAWKFLYQLKDPEKSKSWIFQIARNEAKTFYKKSGNTVTYETELIPNEQEFTEPIESDILSILLKREESKLILKSLELLDQKYAQIIKLRFIAGLDIKDIAYILDINYNTTRTHLKRGLKRLKEVYLFLEKGKEDIDCG</sequence>
<organism evidence="8 9">
    <name type="scientific">Clostridium aminobutyricum</name>
    <dbReference type="NCBI Taxonomy" id="33953"/>
    <lineage>
        <taxon>Bacteria</taxon>
        <taxon>Bacillati</taxon>
        <taxon>Bacillota</taxon>
        <taxon>Clostridia</taxon>
        <taxon>Eubacteriales</taxon>
        <taxon>Clostridiaceae</taxon>
        <taxon>Clostridium</taxon>
    </lineage>
</organism>
<dbReference type="NCBIfam" id="TIGR02937">
    <property type="entry name" value="sigma70-ECF"/>
    <property type="match status" value="1"/>
</dbReference>
<dbReference type="RefSeq" id="WP_206580753.1">
    <property type="nucleotide sequence ID" value="NZ_JAFJZZ010000001.1"/>
</dbReference>
<keyword evidence="9" id="KW-1185">Reference proteome</keyword>
<dbReference type="GO" id="GO:0006352">
    <property type="term" value="P:DNA-templated transcription initiation"/>
    <property type="evidence" value="ECO:0007669"/>
    <property type="project" value="InterPro"/>
</dbReference>
<dbReference type="InterPro" id="IPR007627">
    <property type="entry name" value="RNA_pol_sigma70_r2"/>
</dbReference>
<evidence type="ECO:0000256" key="3">
    <source>
        <dbReference type="ARBA" id="ARBA00023082"/>
    </source>
</evidence>
<evidence type="ECO:0000259" key="6">
    <source>
        <dbReference type="Pfam" id="PF04542"/>
    </source>
</evidence>
<dbReference type="InterPro" id="IPR039425">
    <property type="entry name" value="RNA_pol_sigma-70-like"/>
</dbReference>
<keyword evidence="5" id="KW-0804">Transcription</keyword>
<dbReference type="PANTHER" id="PTHR43133:SF8">
    <property type="entry name" value="RNA POLYMERASE SIGMA FACTOR HI_1459-RELATED"/>
    <property type="match status" value="1"/>
</dbReference>
<dbReference type="InterPro" id="IPR013325">
    <property type="entry name" value="RNA_pol_sigma_r2"/>
</dbReference>
<evidence type="ECO:0000256" key="4">
    <source>
        <dbReference type="ARBA" id="ARBA00023125"/>
    </source>
</evidence>
<protein>
    <submittedName>
        <fullName evidence="8">RNA polymerase sigma factor</fullName>
    </submittedName>
</protein>
<evidence type="ECO:0000313" key="8">
    <source>
        <dbReference type="EMBL" id="MBN7771974.1"/>
    </source>
</evidence>
<comment type="caution">
    <text evidence="8">The sequence shown here is derived from an EMBL/GenBank/DDBJ whole genome shotgun (WGS) entry which is preliminary data.</text>
</comment>
<keyword evidence="4" id="KW-0238">DNA-binding</keyword>
<dbReference type="InterPro" id="IPR036388">
    <property type="entry name" value="WH-like_DNA-bd_sf"/>
</dbReference>
<evidence type="ECO:0000256" key="1">
    <source>
        <dbReference type="ARBA" id="ARBA00010641"/>
    </source>
</evidence>
<dbReference type="Pfam" id="PF04542">
    <property type="entry name" value="Sigma70_r2"/>
    <property type="match status" value="1"/>
</dbReference>
<accession>A0A939IHZ4</accession>
<dbReference type="AlphaFoldDB" id="A0A939IHZ4"/>
<evidence type="ECO:0000256" key="2">
    <source>
        <dbReference type="ARBA" id="ARBA00023015"/>
    </source>
</evidence>
<comment type="similarity">
    <text evidence="1">Belongs to the sigma-70 factor family. ECF subfamily.</text>
</comment>
<evidence type="ECO:0000259" key="7">
    <source>
        <dbReference type="Pfam" id="PF08281"/>
    </source>
</evidence>
<dbReference type="InterPro" id="IPR013324">
    <property type="entry name" value="RNA_pol_sigma_r3/r4-like"/>
</dbReference>
<dbReference type="PANTHER" id="PTHR43133">
    <property type="entry name" value="RNA POLYMERASE ECF-TYPE SIGMA FACTO"/>
    <property type="match status" value="1"/>
</dbReference>